<comment type="subunit">
    <text evidence="9">Component of nuclear RNase P and RNase MRP ribonucleoproteins. RNase P consists of a catalytic RNA moiety and about 10 protein subunits; POP1, POP4, POP5, POP7, RPP14, RPP21, RPP25, RPP30, RPP38 and RPP40. Within the RNase P complex, POP1, POP7 and RPP25 form the 'finger' subcomplex, POP5, RPP14, RPP40 and homodimeric RPP30 form the 'palm' subcomplex, and RPP21, POP4 and RPP38 form the 'wrist' subcomplex. All subunits of the RNase P complex interact with the catalytic RNA. Several subunits of RNase P are also part of the RNase MRP complex. RNase MRP consists of a catalytic RNA moiety and about 8 protein subunits; POP1, POP7, RPP25, RPP30, RPP38, RPP40 and possibly also POP4 and POP5.</text>
</comment>
<name>A0A6G1QN48_CHAAH</name>
<evidence type="ECO:0000256" key="2">
    <source>
        <dbReference type="ARBA" id="ARBA00007331"/>
    </source>
</evidence>
<keyword evidence="4" id="KW-0597">Phosphoprotein</keyword>
<evidence type="ECO:0000256" key="10">
    <source>
        <dbReference type="ARBA" id="ARBA00068480"/>
    </source>
</evidence>
<keyword evidence="13" id="KW-1185">Reference proteome</keyword>
<dbReference type="GO" id="GO:0006364">
    <property type="term" value="P:rRNA processing"/>
    <property type="evidence" value="ECO:0007669"/>
    <property type="project" value="UniProtKB-KW"/>
</dbReference>
<evidence type="ECO:0000256" key="7">
    <source>
        <dbReference type="ARBA" id="ARBA00023242"/>
    </source>
</evidence>
<evidence type="ECO:0000256" key="3">
    <source>
        <dbReference type="ARBA" id="ARBA00022552"/>
    </source>
</evidence>
<dbReference type="EMBL" id="CM015731">
    <property type="protein sequence ID" value="KAF3703975.1"/>
    <property type="molecule type" value="Genomic_DNA"/>
</dbReference>
<dbReference type="FunFam" id="3.20.20.140:FF:000031">
    <property type="entry name" value="ribonuclease P protein subunit p30"/>
    <property type="match status" value="1"/>
</dbReference>
<evidence type="ECO:0000256" key="9">
    <source>
        <dbReference type="ARBA" id="ARBA00065838"/>
    </source>
</evidence>
<evidence type="ECO:0000313" key="12">
    <source>
        <dbReference type="EMBL" id="KAF3703975.1"/>
    </source>
</evidence>
<dbReference type="InterPro" id="IPR002738">
    <property type="entry name" value="RNase_P_p30"/>
</dbReference>
<dbReference type="PANTHER" id="PTHR13031:SF0">
    <property type="entry name" value="RIBONUCLEASE P PROTEIN SUBUNIT P30"/>
    <property type="match status" value="1"/>
</dbReference>
<evidence type="ECO:0000313" key="13">
    <source>
        <dbReference type="Proteomes" id="UP000503349"/>
    </source>
</evidence>
<comment type="function">
    <text evidence="8">Component of ribonuclease P, a ribonucleoprotein complex that generates mature tRNA molecules by cleaving their 5'-ends. Also a component of the MRP ribonuclease complex, which cleaves pre-rRNA sequences.</text>
</comment>
<reference evidence="13" key="2">
    <citation type="submission" date="2019-02" db="EMBL/GenBank/DDBJ databases">
        <title>Opniocepnalus argus Var Kimnra genome.</title>
        <authorList>
            <person name="Zhou C."/>
            <person name="Xiao S."/>
        </authorList>
    </citation>
    <scope>NUCLEOTIDE SEQUENCE [LARGE SCALE GENOMIC DNA]</scope>
</reference>
<organism evidence="12 13">
    <name type="scientific">Channa argus</name>
    <name type="common">Northern snakehead</name>
    <name type="synonym">Ophicephalus argus</name>
    <dbReference type="NCBI Taxonomy" id="215402"/>
    <lineage>
        <taxon>Eukaryota</taxon>
        <taxon>Metazoa</taxon>
        <taxon>Chordata</taxon>
        <taxon>Craniata</taxon>
        <taxon>Vertebrata</taxon>
        <taxon>Euteleostomi</taxon>
        <taxon>Actinopterygii</taxon>
        <taxon>Neopterygii</taxon>
        <taxon>Teleostei</taxon>
        <taxon>Neoteleostei</taxon>
        <taxon>Acanthomorphata</taxon>
        <taxon>Anabantaria</taxon>
        <taxon>Anabantiformes</taxon>
        <taxon>Channoidei</taxon>
        <taxon>Channidae</taxon>
        <taxon>Channa</taxon>
    </lineage>
</organism>
<dbReference type="GO" id="GO:0003723">
    <property type="term" value="F:RNA binding"/>
    <property type="evidence" value="ECO:0007669"/>
    <property type="project" value="TreeGrafter"/>
</dbReference>
<evidence type="ECO:0000256" key="11">
    <source>
        <dbReference type="ARBA" id="ARBA00075070"/>
    </source>
</evidence>
<evidence type="ECO:0000256" key="4">
    <source>
        <dbReference type="ARBA" id="ARBA00022553"/>
    </source>
</evidence>
<dbReference type="GO" id="GO:0005655">
    <property type="term" value="C:nucleolar ribonuclease P complex"/>
    <property type="evidence" value="ECO:0007669"/>
    <property type="project" value="TreeGrafter"/>
</dbReference>
<dbReference type="GO" id="GO:0008033">
    <property type="term" value="P:tRNA processing"/>
    <property type="evidence" value="ECO:0007669"/>
    <property type="project" value="UniProtKB-KW"/>
</dbReference>
<keyword evidence="3" id="KW-0698">rRNA processing</keyword>
<gene>
    <name evidence="12" type="ORF">EXN66_Car019663</name>
</gene>
<dbReference type="PANTHER" id="PTHR13031">
    <property type="entry name" value="RIBONUCLEASE P SUBUNIT P30"/>
    <property type="match status" value="1"/>
</dbReference>
<dbReference type="Proteomes" id="UP000503349">
    <property type="component" value="Chromosome 20"/>
</dbReference>
<proteinExistence type="inferred from homology"/>
<dbReference type="SUPFAM" id="SSF89550">
    <property type="entry name" value="PHP domain-like"/>
    <property type="match status" value="1"/>
</dbReference>
<dbReference type="Pfam" id="PF01876">
    <property type="entry name" value="RNase_P_p30"/>
    <property type="match status" value="1"/>
</dbReference>
<evidence type="ECO:0000256" key="1">
    <source>
        <dbReference type="ARBA" id="ARBA00004604"/>
    </source>
</evidence>
<sequence>MSVFMDLNLSFSEDRSQLQSLVEMAAHLGFSTVAINYVFEPTAKKKQEIPVPKPINELMDQLPIVQGRSRPIRVLNRLTVVMSDSSHFRPNAAEYRRFDLLAVHPTTEKLFHSACMLYDVDIICVSVTEKLPFFFKRAPVNGAGERGVVFELCYSAAIRDSTLRRYTIANALTLMESCRGKNVIVSSAAEKALELRGPYDATNLYPAAEGLLFGLSDADAKEAVSSTCRSVLLHAETRKTASGIIYTMKSCSQQEETPESEPCRYSQEPVNVPQSSTVDVLTV</sequence>
<comment type="similarity">
    <text evidence="2">Belongs to the eukaryotic/archaeal RNase P protein component 3 family.</text>
</comment>
<keyword evidence="6" id="KW-0007">Acetylation</keyword>
<evidence type="ECO:0000256" key="8">
    <source>
        <dbReference type="ARBA" id="ARBA00053284"/>
    </source>
</evidence>
<accession>A0A6G1QN48</accession>
<keyword evidence="5" id="KW-0819">tRNA processing</keyword>
<protein>
    <recommendedName>
        <fullName evidence="10">Ribonuclease P protein subunit p30</fullName>
    </recommendedName>
    <alternativeName>
        <fullName evidence="11">RNase P subunit 2</fullName>
    </alternativeName>
</protein>
<keyword evidence="7" id="KW-0539">Nucleus</keyword>
<dbReference type="InterPro" id="IPR016195">
    <property type="entry name" value="Pol/histidinol_Pase-like"/>
</dbReference>
<evidence type="ECO:0000256" key="5">
    <source>
        <dbReference type="ARBA" id="ARBA00022694"/>
    </source>
</evidence>
<comment type="subcellular location">
    <subcellularLocation>
        <location evidence="1">Nucleus</location>
        <location evidence="1">Nucleolus</location>
    </subcellularLocation>
</comment>
<dbReference type="AlphaFoldDB" id="A0A6G1QN48"/>
<evidence type="ECO:0000256" key="6">
    <source>
        <dbReference type="ARBA" id="ARBA00022990"/>
    </source>
</evidence>
<reference evidence="12 13" key="1">
    <citation type="submission" date="2019-02" db="EMBL/GenBank/DDBJ databases">
        <title>Opniocepnalus argus genome.</title>
        <authorList>
            <person name="Zhou C."/>
            <person name="Xiao S."/>
        </authorList>
    </citation>
    <scope>NUCLEOTIDE SEQUENCE [LARGE SCALE GENOMIC DNA]</scope>
    <source>
        <strain evidence="12">OARG1902GOOAL</strain>
        <tissue evidence="12">Muscle</tissue>
    </source>
</reference>
<dbReference type="Gene3D" id="3.20.20.140">
    <property type="entry name" value="Metal-dependent hydrolases"/>
    <property type="match status" value="1"/>
</dbReference>